<protein>
    <submittedName>
        <fullName evidence="2">Uncharacterized protein</fullName>
    </submittedName>
</protein>
<keyword evidence="3" id="KW-1185">Reference proteome</keyword>
<dbReference type="EMBL" id="NJEU01000345">
    <property type="protein sequence ID" value="PHH75907.1"/>
    <property type="molecule type" value="Genomic_DNA"/>
</dbReference>
<feature type="region of interest" description="Disordered" evidence="1">
    <location>
        <begin position="393"/>
        <end position="412"/>
    </location>
</feature>
<dbReference type="OrthoDB" id="5402392at2759"/>
<organism evidence="2 3">
    <name type="scientific">Ophiocordyceps australis</name>
    <dbReference type="NCBI Taxonomy" id="1399860"/>
    <lineage>
        <taxon>Eukaryota</taxon>
        <taxon>Fungi</taxon>
        <taxon>Dikarya</taxon>
        <taxon>Ascomycota</taxon>
        <taxon>Pezizomycotina</taxon>
        <taxon>Sordariomycetes</taxon>
        <taxon>Hypocreomycetidae</taxon>
        <taxon>Hypocreales</taxon>
        <taxon>Ophiocordycipitaceae</taxon>
        <taxon>Ophiocordyceps</taxon>
    </lineage>
</organism>
<proteinExistence type="predicted"/>
<sequence>MTDPIDTIACLKTGLESYIKPREQVNYIRRILAVQLGLCIGHGPAVQPISLLDSTQDVNTALEIRGLYREFVEAAQANVAACRHFHETLEAGRLDDELRLGILPQQSSLLIHSLGLLKLQQKLECLVAVKLSLQDLTQISTADPTYLDAKHVFAGVTAQPSVPNGLLHSFVAGQYSAQPTRKELMSLLQRKMLRAMLQLKDDESLLHEARTRCQSKPGVVNNCARVQALAATRNRLIAWIEAELNNLSNESQEAVEVPIENEEQELRGRQAAISRRISQVQDQYAEYVARRKRLLEKSACSLLLQPSSSPTKGSSSHSSPVSQLEIINQVPNDHILTPTFNALLSVSRRQKTVLAQTSRLKAAISKQTNSACQALDLLAQESQLLPSFPVNTDLRRGSGGGDDVAPNNSGSSQLSAQVKSWVLAADAAKISSLETVAETIDGGQMALNKSLTIVKATEQLLGFGPETVDVGEPDASAGDESSEAVGERARSTMKPSHQVAPLKIRKGDPWSRLHGNLGLIDRIDKA</sequence>
<reference evidence="2 3" key="1">
    <citation type="submission" date="2017-06" db="EMBL/GenBank/DDBJ databases">
        <title>Ant-infecting Ophiocordyceps genomes reveal a high diversity of potential behavioral manipulation genes and a possible major role for enterotoxins.</title>
        <authorList>
            <person name="De Bekker C."/>
            <person name="Evans H.C."/>
            <person name="Brachmann A."/>
            <person name="Hughes D.P."/>
        </authorList>
    </citation>
    <scope>NUCLEOTIDE SEQUENCE [LARGE SCALE GENOMIC DNA]</scope>
    <source>
        <strain evidence="2 3">1348a</strain>
    </source>
</reference>
<dbReference type="Proteomes" id="UP000224854">
    <property type="component" value="Unassembled WGS sequence"/>
</dbReference>
<accession>A0A2C5Z4G6</accession>
<comment type="caution">
    <text evidence="2">The sequence shown here is derived from an EMBL/GenBank/DDBJ whole genome shotgun (WGS) entry which is preliminary data.</text>
</comment>
<evidence type="ECO:0000313" key="3">
    <source>
        <dbReference type="Proteomes" id="UP000224854"/>
    </source>
</evidence>
<gene>
    <name evidence="2" type="ORF">CDD82_4222</name>
</gene>
<evidence type="ECO:0000256" key="1">
    <source>
        <dbReference type="SAM" id="MobiDB-lite"/>
    </source>
</evidence>
<evidence type="ECO:0000313" key="2">
    <source>
        <dbReference type="EMBL" id="PHH75907.1"/>
    </source>
</evidence>
<dbReference type="AlphaFoldDB" id="A0A2C5Z4G6"/>
<feature type="region of interest" description="Disordered" evidence="1">
    <location>
        <begin position="465"/>
        <end position="500"/>
    </location>
</feature>
<name>A0A2C5Z4G6_9HYPO</name>